<protein>
    <submittedName>
        <fullName evidence="1">Uncharacterized protein</fullName>
    </submittedName>
</protein>
<organism evidence="1">
    <name type="scientific">Timema poppense</name>
    <name type="common">Walking stick</name>
    <dbReference type="NCBI Taxonomy" id="170557"/>
    <lineage>
        <taxon>Eukaryota</taxon>
        <taxon>Metazoa</taxon>
        <taxon>Ecdysozoa</taxon>
        <taxon>Arthropoda</taxon>
        <taxon>Hexapoda</taxon>
        <taxon>Insecta</taxon>
        <taxon>Pterygota</taxon>
        <taxon>Neoptera</taxon>
        <taxon>Polyneoptera</taxon>
        <taxon>Phasmatodea</taxon>
        <taxon>Timematodea</taxon>
        <taxon>Timematoidea</taxon>
        <taxon>Timematidae</taxon>
        <taxon>Timema</taxon>
    </lineage>
</organism>
<gene>
    <name evidence="1" type="ORF">TPSB3V08_LOCUS2308</name>
</gene>
<sequence length="152" mass="17043">MALSYNLYHGGTKKVTTFPTVDWMYSSPVASLVLIDSSQLTSDSQHLEFDLRDVSHGGHDLFDLDLLPPSSPVVITAGTRALLIREEWEEIQDSMKEDMITRTGTDETHREIGKLLYNKNTLSTLDWDANPGIQVIDSLAYFKSEAIDHSIT</sequence>
<accession>A0A7R9CPN4</accession>
<name>A0A7R9CPN4_TIMPO</name>
<dbReference type="AlphaFoldDB" id="A0A7R9CPN4"/>
<reference evidence="1" key="1">
    <citation type="submission" date="2020-11" db="EMBL/GenBank/DDBJ databases">
        <authorList>
            <person name="Tran Van P."/>
        </authorList>
    </citation>
    <scope>NUCLEOTIDE SEQUENCE</scope>
</reference>
<proteinExistence type="predicted"/>
<evidence type="ECO:0000313" key="1">
    <source>
        <dbReference type="EMBL" id="CAD7399763.1"/>
    </source>
</evidence>
<dbReference type="EMBL" id="OD000906">
    <property type="protein sequence ID" value="CAD7399763.1"/>
    <property type="molecule type" value="Genomic_DNA"/>
</dbReference>